<organism evidence="2 3">
    <name type="scientific">Neobacillus bataviensis LMG 21833</name>
    <dbReference type="NCBI Taxonomy" id="1117379"/>
    <lineage>
        <taxon>Bacteria</taxon>
        <taxon>Bacillati</taxon>
        <taxon>Bacillota</taxon>
        <taxon>Bacilli</taxon>
        <taxon>Bacillales</taxon>
        <taxon>Bacillaceae</taxon>
        <taxon>Neobacillus</taxon>
    </lineage>
</organism>
<dbReference type="RefSeq" id="WP_007084303.1">
    <property type="nucleotide sequence ID" value="NZ_AJLS01000041.1"/>
</dbReference>
<gene>
    <name evidence="2" type="ORF">BABA_06381</name>
</gene>
<dbReference type="AlphaFoldDB" id="K6EA71"/>
<reference evidence="2 3" key="1">
    <citation type="journal article" date="2012" name="Front. Microbiol.">
        <title>Redundancy and modularity in membrane-associated dissimilatory nitrate reduction in Bacillus.</title>
        <authorList>
            <person name="Heylen K."/>
            <person name="Keltjens J."/>
        </authorList>
    </citation>
    <scope>NUCLEOTIDE SEQUENCE [LARGE SCALE GENOMIC DNA]</scope>
    <source>
        <strain evidence="3">LMG 21833T</strain>
    </source>
</reference>
<dbReference type="Proteomes" id="UP000006316">
    <property type="component" value="Unassembled WGS sequence"/>
</dbReference>
<dbReference type="Gene3D" id="3.30.1370.80">
    <property type="entry name" value="Molybdopterin cofactor biosynthesis MoaD-related, C-terminal domain"/>
    <property type="match status" value="1"/>
</dbReference>
<evidence type="ECO:0000313" key="2">
    <source>
        <dbReference type="EMBL" id="EKN70291.1"/>
    </source>
</evidence>
<evidence type="ECO:0000259" key="1">
    <source>
        <dbReference type="Pfam" id="PF09189"/>
    </source>
</evidence>
<protein>
    <recommendedName>
        <fullName evidence="1">Molybdopterin cofactor biosynthesis MoaD-related C-terminal domain-containing protein</fullName>
    </recommendedName>
</protein>
<dbReference type="InterPro" id="IPR036473">
    <property type="entry name" value="Mopterin_CF_MoaD-rel_C_sf"/>
</dbReference>
<sequence>MAAVDLEFRGISIEHLGMYFKELGAKQMTDSFPFVYEGEGWSGQILSEEEIAFTATFKVNAAKVRFKTETEKELEELIKKYRYKTTRIGG</sequence>
<dbReference type="PATRIC" id="fig|1117379.3.peg.1333"/>
<feature type="domain" description="Molybdopterin cofactor biosynthesis MoaD-related C-terminal" evidence="1">
    <location>
        <begin position="5"/>
        <end position="90"/>
    </location>
</feature>
<proteinExistence type="predicted"/>
<keyword evidence="3" id="KW-1185">Reference proteome</keyword>
<dbReference type="STRING" id="1117379.BABA_06381"/>
<name>K6EA71_9BACI</name>
<dbReference type="eggNOG" id="ENOG5030D1T">
    <property type="taxonomic scope" value="Bacteria"/>
</dbReference>
<dbReference type="InterPro" id="IPR015272">
    <property type="entry name" value="MoadD_C"/>
</dbReference>
<evidence type="ECO:0000313" key="3">
    <source>
        <dbReference type="Proteomes" id="UP000006316"/>
    </source>
</evidence>
<dbReference type="EMBL" id="AJLS01000041">
    <property type="protein sequence ID" value="EKN70291.1"/>
    <property type="molecule type" value="Genomic_DNA"/>
</dbReference>
<dbReference type="Pfam" id="PF09189">
    <property type="entry name" value="MoaD_arch"/>
    <property type="match status" value="1"/>
</dbReference>
<comment type="caution">
    <text evidence="2">The sequence shown here is derived from an EMBL/GenBank/DDBJ whole genome shotgun (WGS) entry which is preliminary data.</text>
</comment>
<accession>K6EA71</accession>